<protein>
    <submittedName>
        <fullName evidence="1">Uncharacterized protein</fullName>
    </submittedName>
</protein>
<keyword evidence="2" id="KW-1185">Reference proteome</keyword>
<comment type="caution">
    <text evidence="1">The sequence shown here is derived from an EMBL/GenBank/DDBJ whole genome shotgun (WGS) entry which is preliminary data.</text>
</comment>
<name>A0A2P8CYE6_9BACT</name>
<dbReference type="EMBL" id="PYGD01000009">
    <property type="protein sequence ID" value="PSK90000.1"/>
    <property type="molecule type" value="Genomic_DNA"/>
</dbReference>
<accession>A0A2P8CYE6</accession>
<proteinExistence type="predicted"/>
<gene>
    <name evidence="1" type="ORF">B0I18_1094</name>
</gene>
<reference evidence="1 2" key="1">
    <citation type="submission" date="2018-03" db="EMBL/GenBank/DDBJ databases">
        <title>Genomic Encyclopedia of Type Strains, Phase III (KMG-III): the genomes of soil and plant-associated and newly described type strains.</title>
        <authorList>
            <person name="Whitman W."/>
        </authorList>
    </citation>
    <scope>NUCLEOTIDE SEQUENCE [LARGE SCALE GENOMIC DNA]</scope>
    <source>
        <strain evidence="1 2">CGMCC 1.12700</strain>
    </source>
</reference>
<sequence>MGQIPCFKRRVNNFLYSKRIKDFRATPVFPENFQHILQ</sequence>
<evidence type="ECO:0000313" key="2">
    <source>
        <dbReference type="Proteomes" id="UP000240572"/>
    </source>
</evidence>
<organism evidence="1 2">
    <name type="scientific">Taibaiella chishuiensis</name>
    <dbReference type="NCBI Taxonomy" id="1434707"/>
    <lineage>
        <taxon>Bacteria</taxon>
        <taxon>Pseudomonadati</taxon>
        <taxon>Bacteroidota</taxon>
        <taxon>Chitinophagia</taxon>
        <taxon>Chitinophagales</taxon>
        <taxon>Chitinophagaceae</taxon>
        <taxon>Taibaiella</taxon>
    </lineage>
</organism>
<dbReference type="Proteomes" id="UP000240572">
    <property type="component" value="Unassembled WGS sequence"/>
</dbReference>
<evidence type="ECO:0000313" key="1">
    <source>
        <dbReference type="EMBL" id="PSK90000.1"/>
    </source>
</evidence>
<dbReference type="AlphaFoldDB" id="A0A2P8CYE6"/>